<feature type="non-terminal residue" evidence="1">
    <location>
        <position position="124"/>
    </location>
</feature>
<gene>
    <name evidence="1" type="ORF">IRJ41_006634</name>
</gene>
<evidence type="ECO:0000313" key="1">
    <source>
        <dbReference type="EMBL" id="KAI7811632.1"/>
    </source>
</evidence>
<dbReference type="Proteomes" id="UP001059041">
    <property type="component" value="Linkage Group LG3"/>
</dbReference>
<dbReference type="EMBL" id="JAFHDT010000003">
    <property type="protein sequence ID" value="KAI7811632.1"/>
    <property type="molecule type" value="Genomic_DNA"/>
</dbReference>
<evidence type="ECO:0000313" key="2">
    <source>
        <dbReference type="Proteomes" id="UP001059041"/>
    </source>
</evidence>
<dbReference type="AlphaFoldDB" id="A0A9W8C9I4"/>
<organism evidence="1 2">
    <name type="scientific">Triplophysa rosa</name>
    <name type="common">Cave loach</name>
    <dbReference type="NCBI Taxonomy" id="992332"/>
    <lineage>
        <taxon>Eukaryota</taxon>
        <taxon>Metazoa</taxon>
        <taxon>Chordata</taxon>
        <taxon>Craniata</taxon>
        <taxon>Vertebrata</taxon>
        <taxon>Euteleostomi</taxon>
        <taxon>Actinopterygii</taxon>
        <taxon>Neopterygii</taxon>
        <taxon>Teleostei</taxon>
        <taxon>Ostariophysi</taxon>
        <taxon>Cypriniformes</taxon>
        <taxon>Nemacheilidae</taxon>
        <taxon>Triplophysa</taxon>
    </lineage>
</organism>
<proteinExistence type="predicted"/>
<feature type="non-terminal residue" evidence="1">
    <location>
        <position position="1"/>
    </location>
</feature>
<keyword evidence="2" id="KW-1185">Reference proteome</keyword>
<accession>A0A9W8C9I4</accession>
<protein>
    <submittedName>
        <fullName evidence="1">Histone 2</fullName>
    </submittedName>
</protein>
<comment type="caution">
    <text evidence="1">The sequence shown here is derived from an EMBL/GenBank/DDBJ whole genome shotgun (WGS) entry which is preliminary data.</text>
</comment>
<reference evidence="1" key="1">
    <citation type="submission" date="2021-02" db="EMBL/GenBank/DDBJ databases">
        <title>Comparative genomics reveals that relaxation of natural selection precedes convergent phenotypic evolution of cavefish.</title>
        <authorList>
            <person name="Peng Z."/>
        </authorList>
    </citation>
    <scope>NUCLEOTIDE SEQUENCE</scope>
    <source>
        <tissue evidence="1">Muscle</tissue>
    </source>
</reference>
<sequence>FGACVLCHGLGSLRHGVFGQLTGQQQTDGGLDLSGGDGGALVVVSETRCLTADALKDVVDERVHDAHGLRRNTGVRMNLLQDFIHVDSVTLLPGLSALLSSLPGGLGVGLLRALLGRRLCWFRH</sequence>
<name>A0A9W8C9I4_TRIRA</name>